<evidence type="ECO:0000256" key="1">
    <source>
        <dbReference type="SAM" id="MobiDB-lite"/>
    </source>
</evidence>
<reference evidence="2" key="1">
    <citation type="journal article" date="2023" name="Plant J.">
        <title>The genome of the king protea, Protea cynaroides.</title>
        <authorList>
            <person name="Chang J."/>
            <person name="Duong T.A."/>
            <person name="Schoeman C."/>
            <person name="Ma X."/>
            <person name="Roodt D."/>
            <person name="Barker N."/>
            <person name="Li Z."/>
            <person name="Van de Peer Y."/>
            <person name="Mizrachi E."/>
        </authorList>
    </citation>
    <scope>NUCLEOTIDE SEQUENCE</scope>
    <source>
        <tissue evidence="2">Young leaves</tissue>
    </source>
</reference>
<dbReference type="OrthoDB" id="1919336at2759"/>
<dbReference type="Proteomes" id="UP001141806">
    <property type="component" value="Unassembled WGS sequence"/>
</dbReference>
<dbReference type="AlphaFoldDB" id="A0A9Q0GTV2"/>
<evidence type="ECO:0000313" key="2">
    <source>
        <dbReference type="EMBL" id="KAJ4952583.1"/>
    </source>
</evidence>
<comment type="caution">
    <text evidence="2">The sequence shown here is derived from an EMBL/GenBank/DDBJ whole genome shotgun (WGS) entry which is preliminary data.</text>
</comment>
<keyword evidence="3" id="KW-1185">Reference proteome</keyword>
<organism evidence="2 3">
    <name type="scientific">Protea cynaroides</name>
    <dbReference type="NCBI Taxonomy" id="273540"/>
    <lineage>
        <taxon>Eukaryota</taxon>
        <taxon>Viridiplantae</taxon>
        <taxon>Streptophyta</taxon>
        <taxon>Embryophyta</taxon>
        <taxon>Tracheophyta</taxon>
        <taxon>Spermatophyta</taxon>
        <taxon>Magnoliopsida</taxon>
        <taxon>Proteales</taxon>
        <taxon>Proteaceae</taxon>
        <taxon>Protea</taxon>
    </lineage>
</organism>
<gene>
    <name evidence="2" type="ORF">NE237_029415</name>
</gene>
<accession>A0A9Q0GTV2</accession>
<sequence>MAPETTHDERDQTTDINPSTHLEKTLESLEFPEFVPELAFTVPGDQIPATETCEVRDGNGMRTVTRLWSGVISRISYFRCGKHGFAGELSEDNGRRDSCLLRRLKEKRERRERSQEVLYRVLRRRSLPCTSYSFFVINNWDSVNRSSFEETSKRLSEMWSILDFFEFIRFYFKP</sequence>
<name>A0A9Q0GTV2_9MAGN</name>
<proteinExistence type="predicted"/>
<protein>
    <submittedName>
        <fullName evidence="2">Uncharacterized protein</fullName>
    </submittedName>
</protein>
<evidence type="ECO:0000313" key="3">
    <source>
        <dbReference type="Proteomes" id="UP001141806"/>
    </source>
</evidence>
<feature type="compositionally biased region" description="Basic and acidic residues" evidence="1">
    <location>
        <begin position="1"/>
        <end position="13"/>
    </location>
</feature>
<feature type="region of interest" description="Disordered" evidence="1">
    <location>
        <begin position="1"/>
        <end position="20"/>
    </location>
</feature>
<dbReference type="EMBL" id="JAMYWD010000012">
    <property type="protein sequence ID" value="KAJ4952583.1"/>
    <property type="molecule type" value="Genomic_DNA"/>
</dbReference>